<organism evidence="1 2">
    <name type="scientific">Pseudomonas umsongensis</name>
    <dbReference type="NCBI Taxonomy" id="198618"/>
    <lineage>
        <taxon>Bacteria</taxon>
        <taxon>Pseudomonadati</taxon>
        <taxon>Pseudomonadota</taxon>
        <taxon>Gammaproteobacteria</taxon>
        <taxon>Pseudomonadales</taxon>
        <taxon>Pseudomonadaceae</taxon>
        <taxon>Pseudomonas</taxon>
    </lineage>
</organism>
<sequence>MALRQELMPPHLCETKVARLANLAAQIDGADQDQTRDQLAQFNREAMTDLTSLDFPGIDEAQDHDTWVRQILMGPYERRLKDISQPEMIEMARRVMDADIPEHATCFWLQMLALNIPDARISDLFIWPGEYFGDGDDARELIPEQVIETALKNDF</sequence>
<reference evidence="1 2" key="1">
    <citation type="submission" date="2020-04" db="EMBL/GenBank/DDBJ databases">
        <authorList>
            <person name="Yao Y."/>
            <person name="He Z."/>
        </authorList>
    </citation>
    <scope>NUCLEOTIDE SEQUENCE [LARGE SCALE GENOMIC DNA]</scope>
    <source>
        <strain evidence="1 2">CY-1</strain>
    </source>
</reference>
<dbReference type="Proteomes" id="UP000501367">
    <property type="component" value="Chromosome"/>
</dbReference>
<gene>
    <name evidence="1" type="ORF">HGP31_06735</name>
</gene>
<evidence type="ECO:0000313" key="1">
    <source>
        <dbReference type="EMBL" id="QJC82432.1"/>
    </source>
</evidence>
<dbReference type="KEGG" id="pum:HGP31_06735"/>
<name>A0AAE6ZZW3_9PSED</name>
<evidence type="ECO:0000313" key="2">
    <source>
        <dbReference type="Proteomes" id="UP000501367"/>
    </source>
</evidence>
<dbReference type="AlphaFoldDB" id="A0AAE6ZZW3"/>
<proteinExistence type="predicted"/>
<dbReference type="EMBL" id="CP051487">
    <property type="protein sequence ID" value="QJC82432.1"/>
    <property type="molecule type" value="Genomic_DNA"/>
</dbReference>
<protein>
    <submittedName>
        <fullName evidence="1">Uncharacterized protein</fullName>
    </submittedName>
</protein>
<accession>A0AAE6ZZW3</accession>